<keyword evidence="4" id="KW-0496">Mitochondrion</keyword>
<dbReference type="PANTHER" id="PTHR13477:SF0">
    <property type="entry name" value="LARGE RIBOSOMAL SUBUNIT PROTEIN ML49"/>
    <property type="match status" value="1"/>
</dbReference>
<keyword evidence="10" id="KW-1185">Reference proteome</keyword>
<dbReference type="STRING" id="139723.A0A182MC25"/>
<evidence type="ECO:0000313" key="10">
    <source>
        <dbReference type="Proteomes" id="UP000075883"/>
    </source>
</evidence>
<dbReference type="FunFam" id="3.30.780.10:FF:000009">
    <property type="entry name" value="39S ribosomal protein L49, mitochondrial"/>
    <property type="match status" value="1"/>
</dbReference>
<feature type="domain" description="SUI1" evidence="8">
    <location>
        <begin position="121"/>
        <end position="184"/>
    </location>
</feature>
<evidence type="ECO:0000256" key="6">
    <source>
        <dbReference type="ARBA" id="ARBA00035191"/>
    </source>
</evidence>
<evidence type="ECO:0000256" key="2">
    <source>
        <dbReference type="ARBA" id="ARBA00005677"/>
    </source>
</evidence>
<dbReference type="EnsemblMetazoa" id="ACUA014592-RA">
    <property type="protein sequence ID" value="ACUA014592-PA"/>
    <property type="gene ID" value="ACUA014592"/>
</dbReference>
<accession>A0A182MC25</accession>
<evidence type="ECO:0000256" key="5">
    <source>
        <dbReference type="ARBA" id="ARBA00023274"/>
    </source>
</evidence>
<evidence type="ECO:0000256" key="4">
    <source>
        <dbReference type="ARBA" id="ARBA00023128"/>
    </source>
</evidence>
<evidence type="ECO:0000313" key="9">
    <source>
        <dbReference type="EnsemblMetazoa" id="ACUA014592-PA"/>
    </source>
</evidence>
<protein>
    <recommendedName>
        <fullName evidence="6">Large ribosomal subunit protein mL49</fullName>
    </recommendedName>
    <alternativeName>
        <fullName evidence="7">39S ribosomal protein L49, mitochondrial</fullName>
    </alternativeName>
</protein>
<evidence type="ECO:0000256" key="1">
    <source>
        <dbReference type="ARBA" id="ARBA00004173"/>
    </source>
</evidence>
<proteinExistence type="inferred from homology"/>
<dbReference type="VEuPathDB" id="VectorBase:ACUA014592"/>
<evidence type="ECO:0000256" key="3">
    <source>
        <dbReference type="ARBA" id="ARBA00022980"/>
    </source>
</evidence>
<organism evidence="9 10">
    <name type="scientific">Anopheles culicifacies</name>
    <dbReference type="NCBI Taxonomy" id="139723"/>
    <lineage>
        <taxon>Eukaryota</taxon>
        <taxon>Metazoa</taxon>
        <taxon>Ecdysozoa</taxon>
        <taxon>Arthropoda</taxon>
        <taxon>Hexapoda</taxon>
        <taxon>Insecta</taxon>
        <taxon>Pterygota</taxon>
        <taxon>Neoptera</taxon>
        <taxon>Endopterygota</taxon>
        <taxon>Diptera</taxon>
        <taxon>Nematocera</taxon>
        <taxon>Culicoidea</taxon>
        <taxon>Culicidae</taxon>
        <taxon>Anophelinae</taxon>
        <taxon>Anopheles</taxon>
        <taxon>culicifacies species complex</taxon>
    </lineage>
</organism>
<comment type="similarity">
    <text evidence="2">Belongs to the mitochondrion-specific ribosomal protein mL49 family.</text>
</comment>
<dbReference type="AlphaFoldDB" id="A0A182MC25"/>
<dbReference type="EMBL" id="AXCM01000847">
    <property type="status" value="NOT_ANNOTATED_CDS"/>
    <property type="molecule type" value="Genomic_DNA"/>
</dbReference>
<comment type="subcellular location">
    <subcellularLocation>
        <location evidence="1">Mitochondrion</location>
    </subcellularLocation>
</comment>
<dbReference type="Proteomes" id="UP000075883">
    <property type="component" value="Unassembled WGS sequence"/>
</dbReference>
<reference evidence="9" key="2">
    <citation type="submission" date="2020-05" db="UniProtKB">
        <authorList>
            <consortium name="EnsemblMetazoa"/>
        </authorList>
    </citation>
    <scope>IDENTIFICATION</scope>
    <source>
        <strain evidence="9">A-37</strain>
    </source>
</reference>
<dbReference type="GO" id="GO:0005762">
    <property type="term" value="C:mitochondrial large ribosomal subunit"/>
    <property type="evidence" value="ECO:0007669"/>
    <property type="project" value="TreeGrafter"/>
</dbReference>
<dbReference type="Pfam" id="PF05046">
    <property type="entry name" value="Img2"/>
    <property type="match status" value="1"/>
</dbReference>
<sequence length="185" mass="21509">MALRMLCSKTLNINRILPIISINNLPKQLQNETPTSVRWSSFRSSEPVGDIAQFPEVEVVQNPPEWKYVERLLAPRTVPKPTPKESYPSGWTPANPQPELKYVVQRTKNHMLPVYLRRAFRGQRRITAVRHVEGDIWQLEAELRYLIEKQLNRPIITRVNEMSGQIELKGDHVAFVEKFLLEKGM</sequence>
<reference evidence="10" key="1">
    <citation type="submission" date="2013-09" db="EMBL/GenBank/DDBJ databases">
        <title>The Genome Sequence of Anopheles culicifacies species A.</title>
        <authorList>
            <consortium name="The Broad Institute Genomics Platform"/>
            <person name="Neafsey D.E."/>
            <person name="Besansky N."/>
            <person name="Howell P."/>
            <person name="Walton C."/>
            <person name="Young S.K."/>
            <person name="Zeng Q."/>
            <person name="Gargeya S."/>
            <person name="Fitzgerald M."/>
            <person name="Haas B."/>
            <person name="Abouelleil A."/>
            <person name="Allen A.W."/>
            <person name="Alvarado L."/>
            <person name="Arachchi H.M."/>
            <person name="Berlin A.M."/>
            <person name="Chapman S.B."/>
            <person name="Gainer-Dewar J."/>
            <person name="Goldberg J."/>
            <person name="Griggs A."/>
            <person name="Gujja S."/>
            <person name="Hansen M."/>
            <person name="Howarth C."/>
            <person name="Imamovic A."/>
            <person name="Ireland A."/>
            <person name="Larimer J."/>
            <person name="McCowan C."/>
            <person name="Murphy C."/>
            <person name="Pearson M."/>
            <person name="Poon T.W."/>
            <person name="Priest M."/>
            <person name="Roberts A."/>
            <person name="Saif S."/>
            <person name="Shea T."/>
            <person name="Sisk P."/>
            <person name="Sykes S."/>
            <person name="Wortman J."/>
            <person name="Nusbaum C."/>
            <person name="Birren B."/>
        </authorList>
    </citation>
    <scope>NUCLEOTIDE SEQUENCE [LARGE SCALE GENOMIC DNA]</scope>
    <source>
        <strain evidence="10">A-37</strain>
    </source>
</reference>
<dbReference type="GO" id="GO:0003743">
    <property type="term" value="F:translation initiation factor activity"/>
    <property type="evidence" value="ECO:0007669"/>
    <property type="project" value="InterPro"/>
</dbReference>
<dbReference type="InterPro" id="IPR007740">
    <property type="entry name" value="Ribosomal_mL49"/>
</dbReference>
<evidence type="ECO:0000259" key="8">
    <source>
        <dbReference type="PROSITE" id="PS50296"/>
    </source>
</evidence>
<dbReference type="PROSITE" id="PS50296">
    <property type="entry name" value="SUI1"/>
    <property type="match status" value="1"/>
</dbReference>
<dbReference type="GO" id="GO:0003735">
    <property type="term" value="F:structural constituent of ribosome"/>
    <property type="evidence" value="ECO:0007669"/>
    <property type="project" value="InterPro"/>
</dbReference>
<keyword evidence="3" id="KW-0689">Ribosomal protein</keyword>
<dbReference type="InterPro" id="IPR001950">
    <property type="entry name" value="SUI1"/>
</dbReference>
<dbReference type="Gene3D" id="3.30.780.10">
    <property type="entry name" value="SUI1-like domain"/>
    <property type="match status" value="1"/>
</dbReference>
<evidence type="ECO:0000256" key="7">
    <source>
        <dbReference type="ARBA" id="ARBA00035545"/>
    </source>
</evidence>
<keyword evidence="5" id="KW-0687">Ribonucleoprotein</keyword>
<name>A0A182MC25_9DIPT</name>
<dbReference type="PANTHER" id="PTHR13477">
    <property type="entry name" value="MITOCHONDRIAL 39S RIBOSOMAL PROTEIN L49"/>
    <property type="match status" value="1"/>
</dbReference>